<keyword evidence="1" id="KW-0067">ATP-binding</keyword>
<proteinExistence type="predicted"/>
<keyword evidence="1" id="KW-0547">Nucleotide-binding</keyword>
<evidence type="ECO:0000313" key="2">
    <source>
        <dbReference type="Proteomes" id="UP000316125"/>
    </source>
</evidence>
<accession>A0A4Y5YU83</accession>
<dbReference type="Gene3D" id="3.40.50.300">
    <property type="entry name" value="P-loop containing nucleotide triphosphate hydrolases"/>
    <property type="match status" value="1"/>
</dbReference>
<dbReference type="EMBL" id="CP041040">
    <property type="protein sequence ID" value="QDE36491.1"/>
    <property type="molecule type" value="Genomic_DNA"/>
</dbReference>
<organism evidence="1 2">
    <name type="scientific">Microbacterium foliorum</name>
    <dbReference type="NCBI Taxonomy" id="104336"/>
    <lineage>
        <taxon>Bacteria</taxon>
        <taxon>Bacillati</taxon>
        <taxon>Actinomycetota</taxon>
        <taxon>Actinomycetes</taxon>
        <taxon>Micrococcales</taxon>
        <taxon>Microbacteriaceae</taxon>
        <taxon>Microbacterium</taxon>
    </lineage>
</organism>
<dbReference type="Pfam" id="PF13671">
    <property type="entry name" value="AAA_33"/>
    <property type="match status" value="1"/>
</dbReference>
<dbReference type="AlphaFoldDB" id="A0A4Y5YU83"/>
<gene>
    <name evidence="1" type="ORF">FIV50_02795</name>
</gene>
<dbReference type="SUPFAM" id="SSF52540">
    <property type="entry name" value="P-loop containing nucleoside triphosphate hydrolases"/>
    <property type="match status" value="1"/>
</dbReference>
<dbReference type="Proteomes" id="UP000316125">
    <property type="component" value="Chromosome"/>
</dbReference>
<reference evidence="1 2" key="1">
    <citation type="submission" date="2019-06" db="EMBL/GenBank/DDBJ databases">
        <title>Complete genome of Microbacterium foliorum M2.</title>
        <authorList>
            <person name="Cao G."/>
        </authorList>
    </citation>
    <scope>NUCLEOTIDE SEQUENCE [LARGE SCALE GENOMIC DNA]</scope>
    <source>
        <strain evidence="1 2">M2</strain>
    </source>
</reference>
<protein>
    <submittedName>
        <fullName evidence="1">ATP-binding protein</fullName>
    </submittedName>
</protein>
<dbReference type="InterPro" id="IPR027417">
    <property type="entry name" value="P-loop_NTPase"/>
</dbReference>
<dbReference type="GO" id="GO:0005524">
    <property type="term" value="F:ATP binding"/>
    <property type="evidence" value="ECO:0007669"/>
    <property type="project" value="UniProtKB-KW"/>
</dbReference>
<sequence>MMCGPAGSGKSTVARRLEAEGMVRLSFDQEAWRRGIRTMPLPSDVHEEIEQELRARLIALVAADQDVVLDFSFWSKRARLIYRNLLRPLGVVPETIYLATPRAVALGRLAARSHEHADDYALSNDVAADYFDHFEPPTAEEGPLTVLGAEPSH</sequence>
<name>A0A4Y5YU83_9MICO</name>
<dbReference type="OrthoDB" id="2639622at2"/>
<evidence type="ECO:0000313" key="1">
    <source>
        <dbReference type="EMBL" id="QDE36491.1"/>
    </source>
</evidence>